<dbReference type="Proteomes" id="UP000219688">
    <property type="component" value="Unassembled WGS sequence"/>
</dbReference>
<keyword evidence="4" id="KW-0547">Nucleotide-binding</keyword>
<dbReference type="AlphaFoldDB" id="A0A285VCD5"/>
<dbReference type="GO" id="GO:0006096">
    <property type="term" value="P:glycolytic process"/>
    <property type="evidence" value="ECO:0007669"/>
    <property type="project" value="InterPro"/>
</dbReference>
<dbReference type="Pfam" id="PF00480">
    <property type="entry name" value="ROK"/>
    <property type="match status" value="1"/>
</dbReference>
<keyword evidence="10" id="KW-1185">Reference proteome</keyword>
<evidence type="ECO:0000256" key="5">
    <source>
        <dbReference type="ARBA" id="ARBA00022777"/>
    </source>
</evidence>
<dbReference type="GO" id="GO:0004340">
    <property type="term" value="F:glucokinase activity"/>
    <property type="evidence" value="ECO:0007669"/>
    <property type="project" value="InterPro"/>
</dbReference>
<feature type="region of interest" description="Disordered" evidence="8">
    <location>
        <begin position="1"/>
        <end position="35"/>
    </location>
</feature>
<keyword evidence="5 9" id="KW-0418">Kinase</keyword>
<dbReference type="Gene3D" id="3.30.420.40">
    <property type="match status" value="2"/>
</dbReference>
<dbReference type="PANTHER" id="PTHR18964:SF173">
    <property type="entry name" value="GLUCOKINASE"/>
    <property type="match status" value="1"/>
</dbReference>
<comment type="similarity">
    <text evidence="1">Belongs to the ROK (NagC/XylR) family.</text>
</comment>
<reference evidence="10" key="1">
    <citation type="submission" date="2017-08" db="EMBL/GenBank/DDBJ databases">
        <authorList>
            <person name="Varghese N."/>
            <person name="Submissions S."/>
        </authorList>
    </citation>
    <scope>NUCLEOTIDE SEQUENCE [LARGE SCALE GENOMIC DNA]</scope>
    <source>
        <strain evidence="10">USBA17B2</strain>
    </source>
</reference>
<evidence type="ECO:0000313" key="10">
    <source>
        <dbReference type="Proteomes" id="UP000219688"/>
    </source>
</evidence>
<gene>
    <name evidence="9" type="ORF">SAMN05421879_101269</name>
</gene>
<dbReference type="InterPro" id="IPR043129">
    <property type="entry name" value="ATPase_NBD"/>
</dbReference>
<protein>
    <recommendedName>
        <fullName evidence="2">Glucokinase</fullName>
    </recommendedName>
    <alternativeName>
        <fullName evidence="7">Glucose kinase</fullName>
    </alternativeName>
</protein>
<dbReference type="GO" id="GO:0005737">
    <property type="term" value="C:cytoplasm"/>
    <property type="evidence" value="ECO:0007669"/>
    <property type="project" value="InterPro"/>
</dbReference>
<dbReference type="RefSeq" id="WP_220388038.1">
    <property type="nucleotide sequence ID" value="NZ_OBQK01000001.1"/>
</dbReference>
<evidence type="ECO:0000256" key="7">
    <source>
        <dbReference type="ARBA" id="ARBA00032386"/>
    </source>
</evidence>
<name>A0A285VCD5_9MICO</name>
<evidence type="ECO:0000256" key="2">
    <source>
        <dbReference type="ARBA" id="ARBA00014701"/>
    </source>
</evidence>
<evidence type="ECO:0000256" key="1">
    <source>
        <dbReference type="ARBA" id="ARBA00006479"/>
    </source>
</evidence>
<dbReference type="GO" id="GO:0005524">
    <property type="term" value="F:ATP binding"/>
    <property type="evidence" value="ECO:0007669"/>
    <property type="project" value="UniProtKB-KW"/>
</dbReference>
<dbReference type="PANTHER" id="PTHR18964">
    <property type="entry name" value="ROK (REPRESSOR, ORF, KINASE) FAMILY"/>
    <property type="match status" value="1"/>
</dbReference>
<evidence type="ECO:0000313" key="9">
    <source>
        <dbReference type="EMBL" id="SOC51663.1"/>
    </source>
</evidence>
<keyword evidence="3" id="KW-0808">Transferase</keyword>
<dbReference type="NCBIfam" id="TIGR00744">
    <property type="entry name" value="ROK_glcA_fam"/>
    <property type="match status" value="1"/>
</dbReference>
<feature type="compositionally biased region" description="Basic and acidic residues" evidence="8">
    <location>
        <begin position="8"/>
        <end position="26"/>
    </location>
</feature>
<evidence type="ECO:0000256" key="4">
    <source>
        <dbReference type="ARBA" id="ARBA00022741"/>
    </source>
</evidence>
<organism evidence="9 10">
    <name type="scientific">Ornithinimicrobium cerasi</name>
    <dbReference type="NCBI Taxonomy" id="2248773"/>
    <lineage>
        <taxon>Bacteria</taxon>
        <taxon>Bacillati</taxon>
        <taxon>Actinomycetota</taxon>
        <taxon>Actinomycetes</taxon>
        <taxon>Micrococcales</taxon>
        <taxon>Ornithinimicrobiaceae</taxon>
        <taxon>Ornithinimicrobium</taxon>
    </lineage>
</organism>
<proteinExistence type="inferred from homology"/>
<evidence type="ECO:0000256" key="8">
    <source>
        <dbReference type="SAM" id="MobiDB-lite"/>
    </source>
</evidence>
<dbReference type="InterPro" id="IPR004654">
    <property type="entry name" value="ROK_glcA"/>
</dbReference>
<dbReference type="SUPFAM" id="SSF53067">
    <property type="entry name" value="Actin-like ATPase domain"/>
    <property type="match status" value="1"/>
</dbReference>
<dbReference type="InterPro" id="IPR000600">
    <property type="entry name" value="ROK"/>
</dbReference>
<sequence>MSPAPTARRAEERDASAEDRDDRREEGDDPSLVVGVDVGGTHVKAGLVTATGDVLELTRTDTSGSSEGLVDIVVGVVDGLLTAARGRQVVAVGVGAAGLVDHARGVVVLAPHLPWRDEPLRDRLEGRLRLPVVVDNDANAAARAEHRFGAGRGEPDLLLVTLGTGIGGAHLVDGRVQRGRHGLAGEYGHMTVVPDGRPCPCGRRGCWEQYASGSVLGRAAEDLVRQGRPGATVLRELGGGDATRLGGEHVTRAALAGDPLAANLLEEVGRWLGHGLANLTSALDPGAVVVGGGVVAAGDLLLGPARRALAERLPGAGHRPVPPVRAALLGNTAGLVGAADLAREGSG</sequence>
<evidence type="ECO:0000256" key="3">
    <source>
        <dbReference type="ARBA" id="ARBA00022679"/>
    </source>
</evidence>
<dbReference type="EMBL" id="OBQK01000001">
    <property type="protein sequence ID" value="SOC51663.1"/>
    <property type="molecule type" value="Genomic_DNA"/>
</dbReference>
<keyword evidence="6" id="KW-0067">ATP-binding</keyword>
<accession>A0A285VCD5</accession>
<evidence type="ECO:0000256" key="6">
    <source>
        <dbReference type="ARBA" id="ARBA00022840"/>
    </source>
</evidence>